<accession>A0A2H6KEV7</accession>
<dbReference type="OrthoDB" id="365288at2759"/>
<dbReference type="GeneID" id="39875286"/>
<dbReference type="RefSeq" id="XP_028867759.1">
    <property type="nucleotide sequence ID" value="XM_029011926.1"/>
</dbReference>
<sequence length="302" mass="33909">MFNCRVGVCARFAASQTRWELTRLTKDRNANFQVALPEEKNRLSRYALPSDPDALLVDGRRLTRGERIYQGISIGLPVIAFVTALAVPVGIVTLFALNGRRRSEQVIRVQKTQDILDIPSPIKLIGAKELAKLVHVNKPTIVVYYRPVSNDEESNRLNLLFALLAEIAAVEGSSLNVYRVNIQNEFQHFNQYLKEEIKQSTTALIHVVIPQEKESVVTAVIPPVSATSFVAHLTQLLGNMGVKFSKDETATSMLDDKLVSIKRCMFDLKMEGKVRFVGGHNFLQLDRECNKLLHSSNKLQPK</sequence>
<keyword evidence="3" id="KW-1185">Reference proteome</keyword>
<comment type="caution">
    <text evidence="2">The sequence shown here is derived from an EMBL/GenBank/DDBJ whole genome shotgun (WGS) entry which is preliminary data.</text>
</comment>
<dbReference type="VEuPathDB" id="PiroplasmaDB:BOVATA_030090"/>
<name>A0A2H6KEV7_9APIC</name>
<dbReference type="Proteomes" id="UP000236319">
    <property type="component" value="Unassembled WGS sequence"/>
</dbReference>
<feature type="transmembrane region" description="Helical" evidence="1">
    <location>
        <begin position="74"/>
        <end position="97"/>
    </location>
</feature>
<keyword evidence="1" id="KW-1133">Transmembrane helix</keyword>
<organism evidence="2 3">
    <name type="scientific">Babesia ovata</name>
    <dbReference type="NCBI Taxonomy" id="189622"/>
    <lineage>
        <taxon>Eukaryota</taxon>
        <taxon>Sar</taxon>
        <taxon>Alveolata</taxon>
        <taxon>Apicomplexa</taxon>
        <taxon>Aconoidasida</taxon>
        <taxon>Piroplasmida</taxon>
        <taxon>Babesiidae</taxon>
        <taxon>Babesia</taxon>
    </lineage>
</organism>
<dbReference type="EMBL" id="BDSA01000003">
    <property type="protein sequence ID" value="GBE61516.1"/>
    <property type="molecule type" value="Genomic_DNA"/>
</dbReference>
<evidence type="ECO:0000313" key="3">
    <source>
        <dbReference type="Proteomes" id="UP000236319"/>
    </source>
</evidence>
<dbReference type="AlphaFoldDB" id="A0A2H6KEV7"/>
<proteinExistence type="predicted"/>
<keyword evidence="1" id="KW-0812">Transmembrane</keyword>
<reference evidence="2 3" key="1">
    <citation type="journal article" date="2017" name="BMC Genomics">
        <title>Whole-genome assembly of Babesia ovata and comparative genomics between closely related pathogens.</title>
        <authorList>
            <person name="Yamagishi J."/>
            <person name="Asada M."/>
            <person name="Hakimi H."/>
            <person name="Tanaka T.Q."/>
            <person name="Sugimoto C."/>
            <person name="Kawazu S."/>
        </authorList>
    </citation>
    <scope>NUCLEOTIDE SEQUENCE [LARGE SCALE GENOMIC DNA]</scope>
    <source>
        <strain evidence="2 3">Miyake</strain>
    </source>
</reference>
<evidence type="ECO:0000313" key="2">
    <source>
        <dbReference type="EMBL" id="GBE61516.1"/>
    </source>
</evidence>
<keyword evidence="1" id="KW-0472">Membrane</keyword>
<protein>
    <submittedName>
        <fullName evidence="2">Conserved plasmodium</fullName>
    </submittedName>
</protein>
<gene>
    <name evidence="2" type="ORF">BOVATA_030090</name>
</gene>
<evidence type="ECO:0000256" key="1">
    <source>
        <dbReference type="SAM" id="Phobius"/>
    </source>
</evidence>